<reference evidence="2" key="1">
    <citation type="submission" date="2023-11" db="EMBL/GenBank/DDBJ databases">
        <title>The genome sequences of three competitors of mushroom-forming fungi.</title>
        <authorList>
            <person name="Beijen E."/>
            <person name="Ohm R.A."/>
        </authorList>
    </citation>
    <scope>NUCLEOTIDE SEQUENCE</scope>
    <source>
        <strain evidence="2">CBS 100526</strain>
    </source>
</reference>
<accession>A0AAE1JEQ8</accession>
<organism evidence="2 3">
    <name type="scientific">Trichoderma aggressivum f. europaeum</name>
    <dbReference type="NCBI Taxonomy" id="173218"/>
    <lineage>
        <taxon>Eukaryota</taxon>
        <taxon>Fungi</taxon>
        <taxon>Dikarya</taxon>
        <taxon>Ascomycota</taxon>
        <taxon>Pezizomycotina</taxon>
        <taxon>Sordariomycetes</taxon>
        <taxon>Hypocreomycetidae</taxon>
        <taxon>Hypocreales</taxon>
        <taxon>Hypocreaceae</taxon>
        <taxon>Trichoderma</taxon>
    </lineage>
</organism>
<comment type="caution">
    <text evidence="2">The sequence shown here is derived from an EMBL/GenBank/DDBJ whole genome shotgun (WGS) entry which is preliminary data.</text>
</comment>
<sequence>MQTWSKMLSSGLVLSQLIAGAVASCGQGFMLIKAHSEPVCHSSVEEFSFSKSTTHANAFMDLTSFLVINDLTGAPNAGLNTYNQPNWQGTTSFIPHALLNPGDCWTTKGLFKSFEILGLSKKRDELPPGALELIGAAENDTASGNQTAWKRGDPPRNYYLLDLETGEITKQVPPLARREAVQSPVGRRYTQGQVTLRLLNEGTSGGRTFGLSEGKVYTLAKDICQQWDGEDEAVATTRDDYGNNVELSWEPTENANLNTVPSNLLYSTAYEFAYYEGSRLGQGQALIEVWNNEATVRYGHLILERA</sequence>
<keyword evidence="1" id="KW-0732">Signal</keyword>
<keyword evidence="3" id="KW-1185">Reference proteome</keyword>
<dbReference type="AlphaFoldDB" id="A0AAE1JEQ8"/>
<feature type="chain" id="PRO_5042087273" description="Phytase-like domain-containing protein" evidence="1">
    <location>
        <begin position="24"/>
        <end position="306"/>
    </location>
</feature>
<name>A0AAE1JEQ8_9HYPO</name>
<evidence type="ECO:0000313" key="3">
    <source>
        <dbReference type="Proteomes" id="UP001273209"/>
    </source>
</evidence>
<dbReference type="EMBL" id="JAWRVG010000006">
    <property type="protein sequence ID" value="KAK4081567.1"/>
    <property type="molecule type" value="Genomic_DNA"/>
</dbReference>
<evidence type="ECO:0000313" key="2">
    <source>
        <dbReference type="EMBL" id="KAK4081567.1"/>
    </source>
</evidence>
<proteinExistence type="predicted"/>
<dbReference type="RefSeq" id="XP_062758520.1">
    <property type="nucleotide sequence ID" value="XM_062896475.1"/>
</dbReference>
<feature type="signal peptide" evidence="1">
    <location>
        <begin position="1"/>
        <end position="23"/>
    </location>
</feature>
<gene>
    <name evidence="2" type="ORF">Triagg1_2308</name>
</gene>
<dbReference type="PROSITE" id="PS51257">
    <property type="entry name" value="PROKAR_LIPOPROTEIN"/>
    <property type="match status" value="1"/>
</dbReference>
<protein>
    <recommendedName>
        <fullName evidence="4">Phytase-like domain-containing protein</fullName>
    </recommendedName>
</protein>
<evidence type="ECO:0008006" key="4">
    <source>
        <dbReference type="Google" id="ProtNLM"/>
    </source>
</evidence>
<dbReference type="GeneID" id="87916380"/>
<dbReference type="Proteomes" id="UP001273209">
    <property type="component" value="Unassembled WGS sequence"/>
</dbReference>
<evidence type="ECO:0000256" key="1">
    <source>
        <dbReference type="SAM" id="SignalP"/>
    </source>
</evidence>